<feature type="region of interest" description="Disordered" evidence="1">
    <location>
        <begin position="1"/>
        <end position="25"/>
    </location>
</feature>
<keyword evidence="4" id="KW-1185">Reference proteome</keyword>
<feature type="transmembrane region" description="Helical" evidence="2">
    <location>
        <begin position="30"/>
        <end position="53"/>
    </location>
</feature>
<keyword evidence="2" id="KW-0812">Transmembrane</keyword>
<evidence type="ECO:0008006" key="5">
    <source>
        <dbReference type="Google" id="ProtNLM"/>
    </source>
</evidence>
<sequence length="448" mass="46064">MTGSHRAPRGGSRAAAREARRQQARRRNQLIGAGAAALLLVGGVGIVAVNAFGGGGSPGNAKSSSSDDRSAGDSNLLGDAKALIDAPTAKTLTTAGAWAISSTADGSSAPDRSFVCQPQRFADPAGIRTWVRTFRNATTKDTAVQYVEVSNDATAAAKTYTTITGWLSQCSTPQVRLVTSYTTKGLGDRGVVAVFGQPTGTQTSKYRTVSVTTAGQATMVLEHDSAGATPPKPDAILNTASAGLKRICSQAGANCSTGTPTATAALLPSKESPGFMAPIDLPVLSTVDKPWVSASTTSSTTKSGTGCEKIDLKKSKATKSKSLTYVTPDATVPPEFGLDALVTEFANATSANAFVTGTRSNIDGCAKTNSVATVKTTGALSSGGIKGETWRLAYDTGGGKIFTYRVGLASNGTHAVYLVYPVLKNLDITNTAFAEVVTRAAERSALYK</sequence>
<evidence type="ECO:0000313" key="3">
    <source>
        <dbReference type="EMBL" id="GAA1657266.1"/>
    </source>
</evidence>
<comment type="caution">
    <text evidence="3">The sequence shown here is derived from an EMBL/GenBank/DDBJ whole genome shotgun (WGS) entry which is preliminary data.</text>
</comment>
<protein>
    <recommendedName>
        <fullName evidence="5">PknH-like extracellular domain-containing protein</fullName>
    </recommendedName>
</protein>
<evidence type="ECO:0000256" key="1">
    <source>
        <dbReference type="SAM" id="MobiDB-lite"/>
    </source>
</evidence>
<dbReference type="RefSeq" id="WP_344115620.1">
    <property type="nucleotide sequence ID" value="NZ_BAAANE010000011.1"/>
</dbReference>
<evidence type="ECO:0000256" key="2">
    <source>
        <dbReference type="SAM" id="Phobius"/>
    </source>
</evidence>
<gene>
    <name evidence="3" type="ORF">GCM10009744_57780</name>
</gene>
<organism evidence="3 4">
    <name type="scientific">Kribbella alba</name>
    <dbReference type="NCBI Taxonomy" id="190197"/>
    <lineage>
        <taxon>Bacteria</taxon>
        <taxon>Bacillati</taxon>
        <taxon>Actinomycetota</taxon>
        <taxon>Actinomycetes</taxon>
        <taxon>Propionibacteriales</taxon>
        <taxon>Kribbellaceae</taxon>
        <taxon>Kribbella</taxon>
    </lineage>
</organism>
<dbReference type="Proteomes" id="UP001501319">
    <property type="component" value="Unassembled WGS sequence"/>
</dbReference>
<accession>A0ABN2FRE1</accession>
<proteinExistence type="predicted"/>
<reference evidence="3 4" key="1">
    <citation type="journal article" date="2019" name="Int. J. Syst. Evol. Microbiol.">
        <title>The Global Catalogue of Microorganisms (GCM) 10K type strain sequencing project: providing services to taxonomists for standard genome sequencing and annotation.</title>
        <authorList>
            <consortium name="The Broad Institute Genomics Platform"/>
            <consortium name="The Broad Institute Genome Sequencing Center for Infectious Disease"/>
            <person name="Wu L."/>
            <person name="Ma J."/>
        </authorList>
    </citation>
    <scope>NUCLEOTIDE SEQUENCE [LARGE SCALE GENOMIC DNA]</scope>
    <source>
        <strain evidence="3 4">JCM 14306</strain>
    </source>
</reference>
<dbReference type="EMBL" id="BAAANE010000011">
    <property type="protein sequence ID" value="GAA1657266.1"/>
    <property type="molecule type" value="Genomic_DNA"/>
</dbReference>
<keyword evidence="2" id="KW-1133">Transmembrane helix</keyword>
<evidence type="ECO:0000313" key="4">
    <source>
        <dbReference type="Proteomes" id="UP001501319"/>
    </source>
</evidence>
<name>A0ABN2FRE1_9ACTN</name>
<keyword evidence="2" id="KW-0472">Membrane</keyword>